<accession>A0A1H6YCL1</accession>
<dbReference type="RefSeq" id="WP_092380324.1">
    <property type="nucleotide sequence ID" value="NZ_BOPI01000019.1"/>
</dbReference>
<evidence type="ECO:0000313" key="2">
    <source>
        <dbReference type="EMBL" id="SEJ38991.1"/>
    </source>
</evidence>
<dbReference type="AlphaFoldDB" id="A0A1H6YCL1"/>
<dbReference type="Gene3D" id="3.40.430.10">
    <property type="entry name" value="Dihydrofolate Reductase, subunit A"/>
    <property type="match status" value="1"/>
</dbReference>
<organism evidence="2 3">
    <name type="scientific">Micromonospora phaseoli</name>
    <dbReference type="NCBI Taxonomy" id="1144548"/>
    <lineage>
        <taxon>Bacteria</taxon>
        <taxon>Bacillati</taxon>
        <taxon>Actinomycetota</taxon>
        <taxon>Actinomycetes</taxon>
        <taxon>Micromonosporales</taxon>
        <taxon>Micromonosporaceae</taxon>
        <taxon>Micromonospora</taxon>
    </lineage>
</organism>
<dbReference type="STRING" id="1144548.SAMN05443287_104160"/>
<dbReference type="Proteomes" id="UP000198707">
    <property type="component" value="Unassembled WGS sequence"/>
</dbReference>
<dbReference type="InterPro" id="IPR002734">
    <property type="entry name" value="RibDG_C"/>
</dbReference>
<dbReference type="GO" id="GO:0008703">
    <property type="term" value="F:5-amino-6-(5-phosphoribosylamino)uracil reductase activity"/>
    <property type="evidence" value="ECO:0007669"/>
    <property type="project" value="InterPro"/>
</dbReference>
<keyword evidence="3" id="KW-1185">Reference proteome</keyword>
<feature type="domain" description="Bacterial bifunctional deaminase-reductase C-terminal" evidence="1">
    <location>
        <begin position="3"/>
        <end position="186"/>
    </location>
</feature>
<proteinExistence type="predicted"/>
<dbReference type="Pfam" id="PF01872">
    <property type="entry name" value="RibD_C"/>
    <property type="match status" value="1"/>
</dbReference>
<gene>
    <name evidence="2" type="ORF">SAMN05443287_104160</name>
</gene>
<dbReference type="OrthoDB" id="3471694at2"/>
<dbReference type="InterPro" id="IPR024072">
    <property type="entry name" value="DHFR-like_dom_sf"/>
</dbReference>
<sequence length="203" mass="21906">MRLTLTTFLTLDGVMQGPGAPDEDRGGGFELGGWLSPYFDEAVGAQMTGVFERAEAFLLGRHTYDIFAAWWPRHGDPTDPIADALNRLPKHVATSRTDELAWSGSQRLDGDLVTAVTELKSRPGRELQVHGSGRLAVSLMREGLIDTYHLLVFPVVLGRGRRLFADGVPPAALRLVDSRTSGSGVAMLTYHSAGTPTFGSVAD</sequence>
<evidence type="ECO:0000313" key="3">
    <source>
        <dbReference type="Proteomes" id="UP000198707"/>
    </source>
</evidence>
<evidence type="ECO:0000259" key="1">
    <source>
        <dbReference type="Pfam" id="PF01872"/>
    </source>
</evidence>
<dbReference type="SUPFAM" id="SSF53597">
    <property type="entry name" value="Dihydrofolate reductase-like"/>
    <property type="match status" value="1"/>
</dbReference>
<dbReference type="GO" id="GO:0009231">
    <property type="term" value="P:riboflavin biosynthetic process"/>
    <property type="evidence" value="ECO:0007669"/>
    <property type="project" value="InterPro"/>
</dbReference>
<dbReference type="InterPro" id="IPR050765">
    <property type="entry name" value="Riboflavin_Biosynth_HTPR"/>
</dbReference>
<dbReference type="EMBL" id="FNYV01000004">
    <property type="protein sequence ID" value="SEJ38991.1"/>
    <property type="molecule type" value="Genomic_DNA"/>
</dbReference>
<dbReference type="PANTHER" id="PTHR38011">
    <property type="entry name" value="DIHYDROFOLATE REDUCTASE FAMILY PROTEIN (AFU_ORTHOLOGUE AFUA_8G06820)"/>
    <property type="match status" value="1"/>
</dbReference>
<name>A0A1H6YCL1_9ACTN</name>
<dbReference type="PANTHER" id="PTHR38011:SF2">
    <property type="entry name" value="BIFUNCTIONAL DEAMINASE-REDUCTASE DOMAIN PROTEIN"/>
    <property type="match status" value="1"/>
</dbReference>
<reference evidence="3" key="1">
    <citation type="submission" date="2016-10" db="EMBL/GenBank/DDBJ databases">
        <authorList>
            <person name="Varghese N."/>
            <person name="Submissions S."/>
        </authorList>
    </citation>
    <scope>NUCLEOTIDE SEQUENCE [LARGE SCALE GENOMIC DNA]</scope>
    <source>
        <strain evidence="3">CGMCC 4.7038</strain>
    </source>
</reference>
<protein>
    <submittedName>
        <fullName evidence="2">Dihydrofolate reductase</fullName>
    </submittedName>
</protein>